<dbReference type="PROSITE" id="PS52015">
    <property type="entry name" value="TONB_CTD"/>
    <property type="match status" value="1"/>
</dbReference>
<dbReference type="GO" id="GO:0005886">
    <property type="term" value="C:plasma membrane"/>
    <property type="evidence" value="ECO:0007669"/>
    <property type="project" value="UniProtKB-SubCell"/>
</dbReference>
<feature type="domain" description="TonB C-terminal" evidence="12">
    <location>
        <begin position="168"/>
        <end position="260"/>
    </location>
</feature>
<dbReference type="InterPro" id="IPR051045">
    <property type="entry name" value="TonB-dependent_transducer"/>
</dbReference>
<dbReference type="AlphaFoldDB" id="A0A7X5Y2N3"/>
<dbReference type="Pfam" id="PF03544">
    <property type="entry name" value="TonB_C"/>
    <property type="match status" value="1"/>
</dbReference>
<keyword evidence="5" id="KW-0997">Cell inner membrane</keyword>
<dbReference type="Proteomes" id="UP000531251">
    <property type="component" value="Unassembled WGS sequence"/>
</dbReference>
<feature type="compositionally biased region" description="Low complexity" evidence="10">
    <location>
        <begin position="113"/>
        <end position="132"/>
    </location>
</feature>
<proteinExistence type="inferred from homology"/>
<keyword evidence="7" id="KW-0653">Protein transport</keyword>
<evidence type="ECO:0000256" key="10">
    <source>
        <dbReference type="SAM" id="MobiDB-lite"/>
    </source>
</evidence>
<dbReference type="Gene3D" id="3.30.1150.10">
    <property type="match status" value="1"/>
</dbReference>
<accession>A0A7X5Y2N3</accession>
<dbReference type="SUPFAM" id="SSF74653">
    <property type="entry name" value="TolA/TonB C-terminal domain"/>
    <property type="match status" value="1"/>
</dbReference>
<evidence type="ECO:0000256" key="2">
    <source>
        <dbReference type="ARBA" id="ARBA00006555"/>
    </source>
</evidence>
<organism evidence="13 14">
    <name type="scientific">Sphingomonas trueperi</name>
    <dbReference type="NCBI Taxonomy" id="53317"/>
    <lineage>
        <taxon>Bacteria</taxon>
        <taxon>Pseudomonadati</taxon>
        <taxon>Pseudomonadota</taxon>
        <taxon>Alphaproteobacteria</taxon>
        <taxon>Sphingomonadales</taxon>
        <taxon>Sphingomonadaceae</taxon>
        <taxon>Sphingomonas</taxon>
    </lineage>
</organism>
<keyword evidence="3" id="KW-0813">Transport</keyword>
<evidence type="ECO:0000256" key="5">
    <source>
        <dbReference type="ARBA" id="ARBA00022519"/>
    </source>
</evidence>
<keyword evidence="4" id="KW-1003">Cell membrane</keyword>
<evidence type="ECO:0000256" key="8">
    <source>
        <dbReference type="ARBA" id="ARBA00022989"/>
    </source>
</evidence>
<evidence type="ECO:0000256" key="6">
    <source>
        <dbReference type="ARBA" id="ARBA00022692"/>
    </source>
</evidence>
<evidence type="ECO:0000313" key="14">
    <source>
        <dbReference type="Proteomes" id="UP000531251"/>
    </source>
</evidence>
<sequence>MLDPRCFHPSLATVEVAWQRSRYEVPPACRGLGVSGTAFVFGAVLAILAWVPQAPLVPVAPSSRMAVTFELAPMAAAPPAPPVEVAPGPRQQEREAASVSRSVTPQQQRVLTPVPSELPAAAAVSAEEASSPTRRVDQTTAPPVIANQASTAAAHVNSASNAQAALANWESELLGHLKRFLRYPRPSQSAREEGIAQVTITVDRQGHVLGARIARGSGYPMLDSEAAAMTRRGSPVPPPTADIPGDPVMVTIPILFSLRH</sequence>
<keyword evidence="8 11" id="KW-1133">Transmembrane helix</keyword>
<dbReference type="RefSeq" id="WP_164542687.1">
    <property type="nucleotide sequence ID" value="NZ_BAAADY010000024.1"/>
</dbReference>
<dbReference type="EMBL" id="JAATJB010000016">
    <property type="protein sequence ID" value="NJB99523.1"/>
    <property type="molecule type" value="Genomic_DNA"/>
</dbReference>
<dbReference type="InterPro" id="IPR006260">
    <property type="entry name" value="TonB/TolA_C"/>
</dbReference>
<reference evidence="13 14" key="1">
    <citation type="submission" date="2020-03" db="EMBL/GenBank/DDBJ databases">
        <title>Genomic Encyclopedia of Type Strains, Phase IV (KMG-IV): sequencing the most valuable type-strain genomes for metagenomic binning, comparative biology and taxonomic classification.</title>
        <authorList>
            <person name="Goeker M."/>
        </authorList>
    </citation>
    <scope>NUCLEOTIDE SEQUENCE [LARGE SCALE GENOMIC DNA]</scope>
    <source>
        <strain evidence="13 14">DSM 7225</strain>
    </source>
</reference>
<dbReference type="InterPro" id="IPR037682">
    <property type="entry name" value="TonB_C"/>
</dbReference>
<comment type="caution">
    <text evidence="13">The sequence shown here is derived from an EMBL/GenBank/DDBJ whole genome shotgun (WGS) entry which is preliminary data.</text>
</comment>
<evidence type="ECO:0000313" key="13">
    <source>
        <dbReference type="EMBL" id="NJB99523.1"/>
    </source>
</evidence>
<comment type="similarity">
    <text evidence="2">Belongs to the TonB family.</text>
</comment>
<protein>
    <submittedName>
        <fullName evidence="13">Protein TonB</fullName>
    </submittedName>
</protein>
<comment type="subcellular location">
    <subcellularLocation>
        <location evidence="1">Cell inner membrane</location>
        <topology evidence="1">Single-pass membrane protein</topology>
        <orientation evidence="1">Periplasmic side</orientation>
    </subcellularLocation>
</comment>
<dbReference type="PANTHER" id="PTHR33446">
    <property type="entry name" value="PROTEIN TONB-RELATED"/>
    <property type="match status" value="1"/>
</dbReference>
<feature type="compositionally biased region" description="Polar residues" evidence="10">
    <location>
        <begin position="99"/>
        <end position="110"/>
    </location>
</feature>
<evidence type="ECO:0000256" key="3">
    <source>
        <dbReference type="ARBA" id="ARBA00022448"/>
    </source>
</evidence>
<dbReference type="GO" id="GO:0015031">
    <property type="term" value="P:protein transport"/>
    <property type="evidence" value="ECO:0007669"/>
    <property type="project" value="UniProtKB-KW"/>
</dbReference>
<evidence type="ECO:0000256" key="1">
    <source>
        <dbReference type="ARBA" id="ARBA00004383"/>
    </source>
</evidence>
<feature type="region of interest" description="Disordered" evidence="10">
    <location>
        <begin position="78"/>
        <end position="141"/>
    </location>
</feature>
<name>A0A7X5Y2N3_9SPHN</name>
<evidence type="ECO:0000256" key="11">
    <source>
        <dbReference type="SAM" id="Phobius"/>
    </source>
</evidence>
<evidence type="ECO:0000256" key="7">
    <source>
        <dbReference type="ARBA" id="ARBA00022927"/>
    </source>
</evidence>
<gene>
    <name evidence="13" type="ORF">GGR89_003867</name>
</gene>
<keyword evidence="14" id="KW-1185">Reference proteome</keyword>
<dbReference type="NCBIfam" id="TIGR01352">
    <property type="entry name" value="tonB_Cterm"/>
    <property type="match status" value="1"/>
</dbReference>
<evidence type="ECO:0000256" key="4">
    <source>
        <dbReference type="ARBA" id="ARBA00022475"/>
    </source>
</evidence>
<keyword evidence="6 11" id="KW-0812">Transmembrane</keyword>
<keyword evidence="9 11" id="KW-0472">Membrane</keyword>
<dbReference type="GO" id="GO:0055085">
    <property type="term" value="P:transmembrane transport"/>
    <property type="evidence" value="ECO:0007669"/>
    <property type="project" value="InterPro"/>
</dbReference>
<evidence type="ECO:0000256" key="9">
    <source>
        <dbReference type="ARBA" id="ARBA00023136"/>
    </source>
</evidence>
<feature type="transmembrane region" description="Helical" evidence="11">
    <location>
        <begin position="28"/>
        <end position="51"/>
    </location>
</feature>
<evidence type="ECO:0000259" key="12">
    <source>
        <dbReference type="PROSITE" id="PS52015"/>
    </source>
</evidence>